<evidence type="ECO:0000256" key="4">
    <source>
        <dbReference type="ARBA" id="ARBA00023306"/>
    </source>
</evidence>
<keyword evidence="4" id="KW-0131">Cell cycle</keyword>
<dbReference type="InterPro" id="IPR024789">
    <property type="entry name" value="APC4"/>
</dbReference>
<dbReference type="Gene3D" id="2.130.10.10">
    <property type="entry name" value="YVTN repeat-like/Quinoprotein amine dehydrogenase"/>
    <property type="match status" value="1"/>
</dbReference>
<keyword evidence="2" id="KW-0498">Mitosis</keyword>
<feature type="domain" description="Anaphase-promoting complex subunit 4-like WD40" evidence="5">
    <location>
        <begin position="28"/>
        <end position="135"/>
    </location>
</feature>
<dbReference type="PANTHER" id="PTHR13260:SF0">
    <property type="entry name" value="ANAPHASE-PROMOTING COMPLEX SUBUNIT 4"/>
    <property type="match status" value="1"/>
</dbReference>
<dbReference type="GO" id="GO:0034399">
    <property type="term" value="C:nuclear periphery"/>
    <property type="evidence" value="ECO:0007669"/>
    <property type="project" value="TreeGrafter"/>
</dbReference>
<proteinExistence type="predicted"/>
<dbReference type="GO" id="GO:0031145">
    <property type="term" value="P:anaphase-promoting complex-dependent catabolic process"/>
    <property type="evidence" value="ECO:0007669"/>
    <property type="project" value="InterPro"/>
</dbReference>
<name>A0A6V7TQM6_MELEN</name>
<keyword evidence="3" id="KW-0833">Ubl conjugation pathway</keyword>
<dbReference type="Proteomes" id="UP000580250">
    <property type="component" value="Unassembled WGS sequence"/>
</dbReference>
<dbReference type="PANTHER" id="PTHR13260">
    <property type="entry name" value="ANAPHASE PROMOTING COMPLEX SUBUNIT 4 APC4"/>
    <property type="match status" value="1"/>
</dbReference>
<dbReference type="InterPro" id="IPR015943">
    <property type="entry name" value="WD40/YVTN_repeat-like_dom_sf"/>
</dbReference>
<organism evidence="6 7">
    <name type="scientific">Meloidogyne enterolobii</name>
    <name type="common">Root-knot nematode worm</name>
    <name type="synonym">Meloidogyne mayaguensis</name>
    <dbReference type="NCBI Taxonomy" id="390850"/>
    <lineage>
        <taxon>Eukaryota</taxon>
        <taxon>Metazoa</taxon>
        <taxon>Ecdysozoa</taxon>
        <taxon>Nematoda</taxon>
        <taxon>Chromadorea</taxon>
        <taxon>Rhabditida</taxon>
        <taxon>Tylenchina</taxon>
        <taxon>Tylenchomorpha</taxon>
        <taxon>Tylenchoidea</taxon>
        <taxon>Meloidogynidae</taxon>
        <taxon>Meloidogyninae</taxon>
        <taxon>Meloidogyne</taxon>
    </lineage>
</organism>
<evidence type="ECO:0000313" key="6">
    <source>
        <dbReference type="EMBL" id="CAD2127388.1"/>
    </source>
</evidence>
<evidence type="ECO:0000259" key="5">
    <source>
        <dbReference type="Pfam" id="PF12894"/>
    </source>
</evidence>
<comment type="caution">
    <text evidence="6">The sequence shown here is derived from an EMBL/GenBank/DDBJ whole genome shotgun (WGS) entry which is preliminary data.</text>
</comment>
<dbReference type="GO" id="GO:0005680">
    <property type="term" value="C:anaphase-promoting complex"/>
    <property type="evidence" value="ECO:0007669"/>
    <property type="project" value="InterPro"/>
</dbReference>
<evidence type="ECO:0000256" key="3">
    <source>
        <dbReference type="ARBA" id="ARBA00022786"/>
    </source>
</evidence>
<evidence type="ECO:0000313" key="7">
    <source>
        <dbReference type="Proteomes" id="UP000580250"/>
    </source>
</evidence>
<keyword evidence="1" id="KW-0132">Cell division</keyword>
<dbReference type="AlphaFoldDB" id="A0A6V7TQM6"/>
<dbReference type="InterPro" id="IPR024977">
    <property type="entry name" value="Apc4-like_WD40_dom"/>
</dbReference>
<dbReference type="EMBL" id="CAJEWN010000006">
    <property type="protein sequence ID" value="CAD2127388.1"/>
    <property type="molecule type" value="Genomic_DNA"/>
</dbReference>
<dbReference type="OrthoDB" id="47802at2759"/>
<evidence type="ECO:0000256" key="2">
    <source>
        <dbReference type="ARBA" id="ARBA00022776"/>
    </source>
</evidence>
<protein>
    <recommendedName>
        <fullName evidence="5">Anaphase-promoting complex subunit 4-like WD40 domain-containing protein</fullName>
    </recommendedName>
</protein>
<sequence length="623" mass="71444">MKVSAITDSKEFLEKIKVRTKFEITLIEWNPKFDLIALGSKDGDLMVKRYPWKTGWKRNFSRQLPLTQFSALIADESEYSSKQSRNEMVSLCWSPDGQILLSAFSSGHCFYLDTQNGNVLFLRLIEYAPKEIKWIKYQPSCHSLGIDNDPTISAADFNFCDDASKEHAVVCEEIEQFCKKSFNQSLVGTFLCILHEMNNEEIDGTHSLILDILADGVLLVLKINLTHAPVNTSVLSIRTLVFRNNCLRIPLKMDDANPSLSNKEFLVIAGPISPERMCIYNQISKSLCCISFYCIYLQEMLKYCTSNWQQSSEAFHQRVFAIVNNNNPAGILTESRPKQKDGSEGALLMCNDLLMLIETEQPSDLLNNFLNSPTSYKEMKQACSFLDDYSTLIKGISSGIFPASQQLGHEIRVLHAYFTTLSTNMEYDNEDEFDPVPMLLDTLLKIASGHTAFSLTLGLTLNFHQFFDQFEHSVYLLEQKLQNILLVADKNRTELKQFLNWLLALICDEASDKCDEASPDESKFDLKQLSQFLDEVVQHSGLNDSDSGRFILDRVFPHLFVYNCQQKIQQPTIEQQMQLCFQHFKIFFKDGLTKFFNMPENCNILVEDKEELYEEEETYNSDE</sequence>
<evidence type="ECO:0000256" key="1">
    <source>
        <dbReference type="ARBA" id="ARBA00022618"/>
    </source>
</evidence>
<gene>
    <name evidence="6" type="ORF">MENT_LOCUS1836</name>
</gene>
<dbReference type="GO" id="GO:0070979">
    <property type="term" value="P:protein K11-linked ubiquitination"/>
    <property type="evidence" value="ECO:0007669"/>
    <property type="project" value="TreeGrafter"/>
</dbReference>
<accession>A0A6V7TQM6</accession>
<dbReference type="SUPFAM" id="SSF117289">
    <property type="entry name" value="Nucleoporin domain"/>
    <property type="match status" value="1"/>
</dbReference>
<dbReference type="Pfam" id="PF12894">
    <property type="entry name" value="ANAPC4_WD40"/>
    <property type="match status" value="1"/>
</dbReference>
<dbReference type="GO" id="GO:0051301">
    <property type="term" value="P:cell division"/>
    <property type="evidence" value="ECO:0007669"/>
    <property type="project" value="UniProtKB-KW"/>
</dbReference>
<reference evidence="6 7" key="1">
    <citation type="submission" date="2020-08" db="EMBL/GenBank/DDBJ databases">
        <authorList>
            <person name="Koutsovoulos G."/>
            <person name="Danchin GJ E."/>
        </authorList>
    </citation>
    <scope>NUCLEOTIDE SEQUENCE [LARGE SCALE GENOMIC DNA]</scope>
</reference>